<dbReference type="SUPFAM" id="SSF54695">
    <property type="entry name" value="POZ domain"/>
    <property type="match status" value="1"/>
</dbReference>
<dbReference type="Proteomes" id="UP001313282">
    <property type="component" value="Unassembled WGS sequence"/>
</dbReference>
<feature type="domain" description="BTB" evidence="1">
    <location>
        <begin position="21"/>
        <end position="88"/>
    </location>
</feature>
<gene>
    <name evidence="2" type="ORF">TWF718_011066</name>
</gene>
<comment type="caution">
    <text evidence="2">The sequence shown here is derived from an EMBL/GenBank/DDBJ whole genome shotgun (WGS) entry which is preliminary data.</text>
</comment>
<dbReference type="CDD" id="cd18186">
    <property type="entry name" value="BTB_POZ_ZBTB_KLHL-like"/>
    <property type="match status" value="1"/>
</dbReference>
<organism evidence="2 3">
    <name type="scientific">Orbilia javanica</name>
    <dbReference type="NCBI Taxonomy" id="47235"/>
    <lineage>
        <taxon>Eukaryota</taxon>
        <taxon>Fungi</taxon>
        <taxon>Dikarya</taxon>
        <taxon>Ascomycota</taxon>
        <taxon>Pezizomycotina</taxon>
        <taxon>Orbiliomycetes</taxon>
        <taxon>Orbiliales</taxon>
        <taxon>Orbiliaceae</taxon>
        <taxon>Orbilia</taxon>
    </lineage>
</organism>
<dbReference type="Pfam" id="PF00651">
    <property type="entry name" value="BTB"/>
    <property type="match status" value="1"/>
</dbReference>
<dbReference type="SMART" id="SM00225">
    <property type="entry name" value="BTB"/>
    <property type="match status" value="1"/>
</dbReference>
<dbReference type="InterPro" id="IPR011333">
    <property type="entry name" value="SKP1/BTB/POZ_sf"/>
</dbReference>
<evidence type="ECO:0000313" key="3">
    <source>
        <dbReference type="Proteomes" id="UP001313282"/>
    </source>
</evidence>
<keyword evidence="3" id="KW-1185">Reference proteome</keyword>
<protein>
    <recommendedName>
        <fullName evidence="1">BTB domain-containing protein</fullName>
    </recommendedName>
</protein>
<dbReference type="PROSITE" id="PS50097">
    <property type="entry name" value="BTB"/>
    <property type="match status" value="1"/>
</dbReference>
<dbReference type="InterPro" id="IPR000210">
    <property type="entry name" value="BTB/POZ_dom"/>
</dbReference>
<evidence type="ECO:0000259" key="1">
    <source>
        <dbReference type="PROSITE" id="PS50097"/>
    </source>
</evidence>
<dbReference type="AlphaFoldDB" id="A0AAN8MVD3"/>
<accession>A0AAN8MVD3</accession>
<dbReference type="EMBL" id="JAVHNR010000009">
    <property type="protein sequence ID" value="KAK6333245.1"/>
    <property type="molecule type" value="Genomic_DNA"/>
</dbReference>
<evidence type="ECO:0000313" key="2">
    <source>
        <dbReference type="EMBL" id="KAK6333245.1"/>
    </source>
</evidence>
<sequence length="204" mass="23122">MASGESTRAFEKSPLYLYDDPDYTIVFEDEEIKVHGRVIGPQSDFFKALIRSQLKESQTKFIPLPEMELQHVVVALNWMYRVPLEPHNLFSQGAAKELQGILETFRFLQIKDAAGEYFKSIDKSLRGIGGKTGHMSSTNIDSIIIQVNEIYRAGGSVTKKALDRMVQSVYRGSLSTRFAGVLENLPDPDVRCFRDIMLAVMRVR</sequence>
<name>A0AAN8MVD3_9PEZI</name>
<reference evidence="2 3" key="1">
    <citation type="submission" date="2019-10" db="EMBL/GenBank/DDBJ databases">
        <authorList>
            <person name="Palmer J.M."/>
        </authorList>
    </citation>
    <scope>NUCLEOTIDE SEQUENCE [LARGE SCALE GENOMIC DNA]</scope>
    <source>
        <strain evidence="2 3">TWF718</strain>
    </source>
</reference>
<proteinExistence type="predicted"/>
<dbReference type="Gene3D" id="3.30.710.10">
    <property type="entry name" value="Potassium Channel Kv1.1, Chain A"/>
    <property type="match status" value="1"/>
</dbReference>